<gene>
    <name evidence="1" type="ORF">EDC90_103227</name>
</gene>
<evidence type="ECO:0000313" key="1">
    <source>
        <dbReference type="EMBL" id="TCT34686.1"/>
    </source>
</evidence>
<dbReference type="RefSeq" id="WP_132313557.1">
    <property type="nucleotide sequence ID" value="NZ_SMAR01000032.1"/>
</dbReference>
<name>A0A4R3NR75_9HYPH</name>
<keyword evidence="2" id="KW-1185">Reference proteome</keyword>
<dbReference type="Proteomes" id="UP000295097">
    <property type="component" value="Unassembled WGS sequence"/>
</dbReference>
<organism evidence="1 2">
    <name type="scientific">Martelella mediterranea</name>
    <dbReference type="NCBI Taxonomy" id="293089"/>
    <lineage>
        <taxon>Bacteria</taxon>
        <taxon>Pseudomonadati</taxon>
        <taxon>Pseudomonadota</taxon>
        <taxon>Alphaproteobacteria</taxon>
        <taxon>Hyphomicrobiales</taxon>
        <taxon>Aurantimonadaceae</taxon>
        <taxon>Martelella</taxon>
    </lineage>
</organism>
<sequence>MRAARIIKVICPECVGQGYLSERKLRCAMCCGNGRVSVCDARQHAISCRKAADRLGPGTLYRARRQRLYQVAEWVFETIGELPPWRRHREVTW</sequence>
<dbReference type="EMBL" id="SMAR01000032">
    <property type="protein sequence ID" value="TCT34686.1"/>
    <property type="molecule type" value="Genomic_DNA"/>
</dbReference>
<evidence type="ECO:0000313" key="2">
    <source>
        <dbReference type="Proteomes" id="UP000295097"/>
    </source>
</evidence>
<dbReference type="AlphaFoldDB" id="A0A4R3NR75"/>
<reference evidence="1 2" key="1">
    <citation type="submission" date="2019-03" db="EMBL/GenBank/DDBJ databases">
        <title>Freshwater and sediment microbial communities from various areas in North America, analyzing microbe dynamics in response to fracking.</title>
        <authorList>
            <person name="Lamendella R."/>
        </authorList>
    </citation>
    <scope>NUCLEOTIDE SEQUENCE [LARGE SCALE GENOMIC DNA]</scope>
    <source>
        <strain evidence="1 2">175.2</strain>
    </source>
</reference>
<proteinExistence type="predicted"/>
<comment type="caution">
    <text evidence="1">The sequence shown here is derived from an EMBL/GenBank/DDBJ whole genome shotgun (WGS) entry which is preliminary data.</text>
</comment>
<accession>A0A4R3NR75</accession>
<protein>
    <submittedName>
        <fullName evidence="1">Uncharacterized protein</fullName>
    </submittedName>
</protein>